<organism evidence="1 2">
    <name type="scientific">Aeromonas veronii</name>
    <dbReference type="NCBI Taxonomy" id="654"/>
    <lineage>
        <taxon>Bacteria</taxon>
        <taxon>Pseudomonadati</taxon>
        <taxon>Pseudomonadota</taxon>
        <taxon>Gammaproteobacteria</taxon>
        <taxon>Aeromonadales</taxon>
        <taxon>Aeromonadaceae</taxon>
        <taxon>Aeromonas</taxon>
    </lineage>
</organism>
<evidence type="ECO:0000313" key="2">
    <source>
        <dbReference type="Proteomes" id="UP000439123"/>
    </source>
</evidence>
<sequence length="311" mass="32759">MKPCASHGGQCDCPLCRNSTLLADQTQVGGHRFEIGAERVDVEAAAAGIAGIDGQLLRLAIVLEVDKDPLDALLVELVVLAKRDEIAQQLLPIEFRPLVADHHRAPVRLAGDQTVGFEQVAVQGLLDQLATGCPLQQGRIKLVIVYLDILLVDALAGQLGNLVRRLVEGEQGHLDGFAGTGTQILGQHGGDYLDRVATGLVEGVEVELEGFGFDQVRTGGRNGHFTHRYHRLALGVEPGELIEGPDIATAKGQIIAQLEIIPVQAAGNRLQQGGGVLADVIGLLAQAQAGQGAGPGVSILFAHRVAHVMCS</sequence>
<reference evidence="1 2" key="1">
    <citation type="submission" date="2019-10" db="EMBL/GenBank/DDBJ databases">
        <authorList>
            <person name="Karimi E."/>
        </authorList>
    </citation>
    <scope>NUCLEOTIDE SEQUENCE [LARGE SCALE GENOMIC DNA]</scope>
    <source>
        <strain evidence="1">Aeromonas sp. 8C</strain>
    </source>
</reference>
<dbReference type="AlphaFoldDB" id="A0A653KTN2"/>
<dbReference type="Proteomes" id="UP000439123">
    <property type="component" value="Unassembled WGS sequence"/>
</dbReference>
<dbReference type="EMBL" id="CABWLC010000004">
    <property type="protein sequence ID" value="VXA81751.1"/>
    <property type="molecule type" value="Genomic_DNA"/>
</dbReference>
<name>A0A653KTN2_AERVE</name>
<gene>
    <name evidence="1" type="ORF">AERO8C_120248</name>
</gene>
<protein>
    <submittedName>
        <fullName evidence="1">Uncharacterized protein</fullName>
    </submittedName>
</protein>
<evidence type="ECO:0000313" key="1">
    <source>
        <dbReference type="EMBL" id="VXA81751.1"/>
    </source>
</evidence>
<proteinExistence type="predicted"/>
<accession>A0A653KTN2</accession>